<evidence type="ECO:0000313" key="2">
    <source>
        <dbReference type="Proteomes" id="UP000756530"/>
    </source>
</evidence>
<dbReference type="EMBL" id="JAHUZE010000001">
    <property type="protein sequence ID" value="MBV7377624.1"/>
    <property type="molecule type" value="Genomic_DNA"/>
</dbReference>
<organism evidence="1 2">
    <name type="scientific">Maritimibacter dapengensis</name>
    <dbReference type="NCBI Taxonomy" id="2836868"/>
    <lineage>
        <taxon>Bacteria</taxon>
        <taxon>Pseudomonadati</taxon>
        <taxon>Pseudomonadota</taxon>
        <taxon>Alphaproteobacteria</taxon>
        <taxon>Rhodobacterales</taxon>
        <taxon>Roseobacteraceae</taxon>
        <taxon>Maritimibacter</taxon>
    </lineage>
</organism>
<protein>
    <submittedName>
        <fullName evidence="1">Uncharacterized protein</fullName>
    </submittedName>
</protein>
<reference evidence="1 2" key="1">
    <citation type="submission" date="2021-05" db="EMBL/GenBank/DDBJ databases">
        <title>Culturable bacteria isolated from Daya Bay.</title>
        <authorList>
            <person name="Zheng W."/>
            <person name="Yu S."/>
            <person name="Huang Y."/>
        </authorList>
    </citation>
    <scope>NUCLEOTIDE SEQUENCE [LARGE SCALE GENOMIC DNA]</scope>
    <source>
        <strain evidence="1 2">DP4N28-5</strain>
    </source>
</reference>
<dbReference type="RefSeq" id="WP_218390501.1">
    <property type="nucleotide sequence ID" value="NZ_JAHUZE010000001.1"/>
</dbReference>
<sequence>MRGLTVIFAGLLSAGLWLVAGAGVARADPLDLRIQVDLTGIAHFTDHPSPDAIVSDVTDLLHQHISDYLYLQWHVTDDPTNTTLLFRVRQHDARRKFDFLLEFRGDDDKGVSYRGEEPESVPRQGAEFDTDLIDAVYEFLYEKGPEIEGASAHVHAESDDALDTLLHLDRPLDDESRLRFRSEKLDILWDRIPRYMTYEHVGPDRFDIPFQLRPGETRSGQLRPQIVRSHEGELPVADFCISRPDVADPSDGSVPEIELNCPLDGTCALNNAVPSNWAEDACRNEARSLQEDPPRWAFGAAFAATPSAPNWNVPPLDVLFDRIEQHPGRFVGFTEFKVENRDFSGLDADAFTVGVFANGVPIHINGEVPGDRLRRFDPARGLSFRFGLENLKFAGRDNGCERLDLQLRFYRDGEPVGDDVVLTRDYAALRHAPERFIETQVGTFSWTGTYVAPGNRNETAIFLASALYRIGDDADEDRSLAGLNDLRMRLDERRWTIRASELGLGLGLESVLAGDAELAIVGKLRPPRTVRDDGTAAYGLLVGVEEPSGQLQFTFDGDQQRALAAHLAARRATDPEARSLVPTDLYIYAYSEERRTGPDWVCRAG</sequence>
<dbReference type="Proteomes" id="UP000756530">
    <property type="component" value="Unassembled WGS sequence"/>
</dbReference>
<accession>A0ABS6SXJ3</accession>
<comment type="caution">
    <text evidence="1">The sequence shown here is derived from an EMBL/GenBank/DDBJ whole genome shotgun (WGS) entry which is preliminary data.</text>
</comment>
<proteinExistence type="predicted"/>
<keyword evidence="2" id="KW-1185">Reference proteome</keyword>
<gene>
    <name evidence="1" type="ORF">KJP28_01720</name>
</gene>
<evidence type="ECO:0000313" key="1">
    <source>
        <dbReference type="EMBL" id="MBV7377624.1"/>
    </source>
</evidence>
<name>A0ABS6SXJ3_9RHOB</name>